<sequence length="330" mass="35814">MDNTLNGPSSPGEGGQVADLAMKSTSFRGKGSFHRSSSLRSASATASVVPDLEFDEMLESDLETLAAKVKDWDAQAPTPEQALAVGHMVQALQGGLAAEMKKIRETHSKLKDHEKEYKTQITNLWQNNGKLDNEIHGLRGELDLAQRKLKTMENNMVKQGDKFQTEKEGLTIGTLDQKNMIMHLQTEVQKLTSQVESYESAQGNSRITELISEESQSRAALVMQYGHDLMRDVVHEMPTLVVHAGPPLVAAETRKTREVAESGSPGDGPQSPSSSSGDTFGSTVRAVALRREQAQKLSETLTALRRRIEGALDACATDQAPGSFEAEAAA</sequence>
<evidence type="ECO:0000256" key="1">
    <source>
        <dbReference type="SAM" id="Coils"/>
    </source>
</evidence>
<evidence type="ECO:0000256" key="2">
    <source>
        <dbReference type="SAM" id="MobiDB-lite"/>
    </source>
</evidence>
<protein>
    <submittedName>
        <fullName evidence="3">Uncharacterized protein</fullName>
    </submittedName>
</protein>
<evidence type="ECO:0000313" key="3">
    <source>
        <dbReference type="EMBL" id="CAE0822479.1"/>
    </source>
</evidence>
<feature type="region of interest" description="Disordered" evidence="2">
    <location>
        <begin position="254"/>
        <end position="286"/>
    </location>
</feature>
<gene>
    <name evidence="3" type="ORF">EGYM00163_LOCUS33680</name>
</gene>
<feature type="compositionally biased region" description="Low complexity" evidence="2">
    <location>
        <begin position="262"/>
        <end position="283"/>
    </location>
</feature>
<accession>A0A7S4LDL4</accession>
<dbReference type="AlphaFoldDB" id="A0A7S4LDL4"/>
<keyword evidence="1" id="KW-0175">Coiled coil</keyword>
<reference evidence="3" key="1">
    <citation type="submission" date="2021-01" db="EMBL/GenBank/DDBJ databases">
        <authorList>
            <person name="Corre E."/>
            <person name="Pelletier E."/>
            <person name="Niang G."/>
            <person name="Scheremetjew M."/>
            <person name="Finn R."/>
            <person name="Kale V."/>
            <person name="Holt S."/>
            <person name="Cochrane G."/>
            <person name="Meng A."/>
            <person name="Brown T."/>
            <person name="Cohen L."/>
        </authorList>
    </citation>
    <scope>NUCLEOTIDE SEQUENCE</scope>
    <source>
        <strain evidence="3">CCMP1594</strain>
    </source>
</reference>
<name>A0A7S4LDL4_9EUGL</name>
<organism evidence="3">
    <name type="scientific">Eutreptiella gymnastica</name>
    <dbReference type="NCBI Taxonomy" id="73025"/>
    <lineage>
        <taxon>Eukaryota</taxon>
        <taxon>Discoba</taxon>
        <taxon>Euglenozoa</taxon>
        <taxon>Euglenida</taxon>
        <taxon>Spirocuta</taxon>
        <taxon>Euglenophyceae</taxon>
        <taxon>Eutreptiales</taxon>
        <taxon>Eutreptiaceae</taxon>
        <taxon>Eutreptiella</taxon>
    </lineage>
</organism>
<proteinExistence type="predicted"/>
<feature type="coiled-coil region" evidence="1">
    <location>
        <begin position="96"/>
        <end position="201"/>
    </location>
</feature>
<dbReference type="EMBL" id="HBJA01097295">
    <property type="protein sequence ID" value="CAE0822479.1"/>
    <property type="molecule type" value="Transcribed_RNA"/>
</dbReference>